<evidence type="ECO:0000313" key="7">
    <source>
        <dbReference type="Proteomes" id="UP000324800"/>
    </source>
</evidence>
<name>A0A5J4U7R2_9EUKA</name>
<sequence length="444" mass="49351">MDKQSCLSQRLDYNQLGFAWSKYFSYIAVGMENGNFVIMDSRVNKKSCFKGISSKAVRAVSRNERNQLALGSSDGKVQVIGVERRGGMDLDAKTVKTWTFNSSIVTLDWGDVLELEGRPSRAKEGRSLLATDQKGVIKLFIDAEREYIIELTQNFGKLNSAKQFKNGYLYLAFTNWLLFIVISRDHPFTSVLYRVSINPSPNGHVAIAGDTSNKFISFDVFAEVKSQIIQLEQGLEQPQCVCWAPDGQIVTVTASEESIVNYIANFPTLNANYGHLLAYRSSLREVTVVDLNGWGTYDTPTKAAVVQIAPEPTLIYVGLGHVGVGMNNHAWVYSYSISSGASELVHEEDYTGTIKCMCLNSTNFAVLIDQRVSVISLKRKGSMNQQQQQQFGINEQEERNEESEVHVFPERGQSEADVLSVALSSDFLIYGTASGQIEYRGLGD</sequence>
<feature type="domain" description="WDR19 WD40 repeat" evidence="4">
    <location>
        <begin position="277"/>
        <end position="440"/>
    </location>
</feature>
<protein>
    <submittedName>
        <fullName evidence="6">Putative WD repeat protein</fullName>
    </submittedName>
</protein>
<dbReference type="GO" id="GO:0060271">
    <property type="term" value="P:cilium assembly"/>
    <property type="evidence" value="ECO:0007669"/>
    <property type="project" value="TreeGrafter"/>
</dbReference>
<dbReference type="EMBL" id="SNRW01019388">
    <property type="protein sequence ID" value="KAA6366429.1"/>
    <property type="molecule type" value="Genomic_DNA"/>
</dbReference>
<evidence type="ECO:0000259" key="5">
    <source>
        <dbReference type="Pfam" id="PF23389"/>
    </source>
</evidence>
<dbReference type="OrthoDB" id="10250638at2759"/>
<dbReference type="InterPro" id="IPR015943">
    <property type="entry name" value="WD40/YVTN_repeat-like_dom_sf"/>
</dbReference>
<dbReference type="AlphaFoldDB" id="A0A5J4U7R2"/>
<dbReference type="Pfam" id="PF23389">
    <property type="entry name" value="Beta-prop_WDR19_1st"/>
    <property type="match status" value="1"/>
</dbReference>
<evidence type="ECO:0000313" key="6">
    <source>
        <dbReference type="EMBL" id="KAA6366429.1"/>
    </source>
</evidence>
<feature type="domain" description="WDR19 first beta-propeller" evidence="5">
    <location>
        <begin position="18"/>
        <end position="255"/>
    </location>
</feature>
<feature type="non-terminal residue" evidence="6">
    <location>
        <position position="444"/>
    </location>
</feature>
<gene>
    <name evidence="6" type="ORF">EZS28_038044</name>
</gene>
<dbReference type="Gene3D" id="2.130.10.10">
    <property type="entry name" value="YVTN repeat-like/Quinoprotein amine dehydrogenase"/>
    <property type="match status" value="1"/>
</dbReference>
<proteinExistence type="predicted"/>
<evidence type="ECO:0000256" key="2">
    <source>
        <dbReference type="ARBA" id="ARBA00022737"/>
    </source>
</evidence>
<keyword evidence="1" id="KW-0853">WD repeat</keyword>
<dbReference type="Pfam" id="PF15911">
    <property type="entry name" value="Beta-prop_WDR19_2nd"/>
    <property type="match status" value="1"/>
</dbReference>
<dbReference type="InterPro" id="IPR039468">
    <property type="entry name" value="WDR19_WD40_rpt"/>
</dbReference>
<comment type="caution">
    <text evidence="6">The sequence shown here is derived from an EMBL/GenBank/DDBJ whole genome shotgun (WGS) entry which is preliminary data.</text>
</comment>
<dbReference type="GO" id="GO:0035721">
    <property type="term" value="P:intraciliary retrograde transport"/>
    <property type="evidence" value="ECO:0007669"/>
    <property type="project" value="InterPro"/>
</dbReference>
<dbReference type="SUPFAM" id="SSF50978">
    <property type="entry name" value="WD40 repeat-like"/>
    <property type="match status" value="1"/>
</dbReference>
<reference evidence="6 7" key="1">
    <citation type="submission" date="2019-03" db="EMBL/GenBank/DDBJ databases">
        <title>Single cell metagenomics reveals metabolic interactions within the superorganism composed of flagellate Streblomastix strix and complex community of Bacteroidetes bacteria on its surface.</title>
        <authorList>
            <person name="Treitli S.C."/>
            <person name="Kolisko M."/>
            <person name="Husnik F."/>
            <person name="Keeling P."/>
            <person name="Hampl V."/>
        </authorList>
    </citation>
    <scope>NUCLEOTIDE SEQUENCE [LARGE SCALE GENOMIC DNA]</scope>
    <source>
        <strain evidence="6">ST1C</strain>
    </source>
</reference>
<evidence type="ECO:0000259" key="4">
    <source>
        <dbReference type="Pfam" id="PF15911"/>
    </source>
</evidence>
<keyword evidence="2" id="KW-0677">Repeat</keyword>
<dbReference type="InterPro" id="IPR040379">
    <property type="entry name" value="WDR19/dyf-2"/>
</dbReference>
<dbReference type="InterPro" id="IPR036322">
    <property type="entry name" value="WD40_repeat_dom_sf"/>
</dbReference>
<dbReference type="InterPro" id="IPR057855">
    <property type="entry name" value="Beta-prop_WDR19_1st"/>
</dbReference>
<dbReference type="GO" id="GO:0030991">
    <property type="term" value="C:intraciliary transport particle A"/>
    <property type="evidence" value="ECO:0007669"/>
    <property type="project" value="TreeGrafter"/>
</dbReference>
<dbReference type="PANTHER" id="PTHR14920">
    <property type="entry name" value="OSMOTIC AVOIDANCE ABNORMAL PROTEIN 1/WD REPEAT MEMBRANE PROTEIN"/>
    <property type="match status" value="1"/>
</dbReference>
<organism evidence="6 7">
    <name type="scientific">Streblomastix strix</name>
    <dbReference type="NCBI Taxonomy" id="222440"/>
    <lineage>
        <taxon>Eukaryota</taxon>
        <taxon>Metamonada</taxon>
        <taxon>Preaxostyla</taxon>
        <taxon>Oxymonadida</taxon>
        <taxon>Streblomastigidae</taxon>
        <taxon>Streblomastix</taxon>
    </lineage>
</organism>
<accession>A0A5J4U7R2</accession>
<feature type="region of interest" description="Disordered" evidence="3">
    <location>
        <begin position="386"/>
        <end position="409"/>
    </location>
</feature>
<evidence type="ECO:0000256" key="3">
    <source>
        <dbReference type="SAM" id="MobiDB-lite"/>
    </source>
</evidence>
<dbReference type="GO" id="GO:0005929">
    <property type="term" value="C:cilium"/>
    <property type="evidence" value="ECO:0007669"/>
    <property type="project" value="TreeGrafter"/>
</dbReference>
<dbReference type="PANTHER" id="PTHR14920:SF0">
    <property type="entry name" value="WD REPEAT DOMAIN 19"/>
    <property type="match status" value="1"/>
</dbReference>
<dbReference type="Proteomes" id="UP000324800">
    <property type="component" value="Unassembled WGS sequence"/>
</dbReference>
<evidence type="ECO:0000256" key="1">
    <source>
        <dbReference type="ARBA" id="ARBA00022574"/>
    </source>
</evidence>